<dbReference type="InterPro" id="IPR006694">
    <property type="entry name" value="Fatty_acid_hydroxylase"/>
</dbReference>
<keyword evidence="5 18" id="KW-0444">Lipid biosynthesis</keyword>
<dbReference type="GO" id="GO:0005506">
    <property type="term" value="F:iron ion binding"/>
    <property type="evidence" value="ECO:0007669"/>
    <property type="project" value="UniProtKB-UniRule"/>
</dbReference>
<feature type="binding site" description="axial binding residue" evidence="20">
    <location>
        <position position="40"/>
    </location>
    <ligand>
        <name>heme</name>
        <dbReference type="ChEBI" id="CHEBI:30413"/>
    </ligand>
    <ligandPart>
        <name>Fe</name>
        <dbReference type="ChEBI" id="CHEBI:18248"/>
    </ligandPart>
</feature>
<reference evidence="23 24" key="1">
    <citation type="journal article" date="2015" name="Fungal Genet. Biol.">
        <title>Evolution of novel wood decay mechanisms in Agaricales revealed by the genome sequences of Fistulina hepatica and Cylindrobasidium torrendii.</title>
        <authorList>
            <person name="Floudas D."/>
            <person name="Held B.W."/>
            <person name="Riley R."/>
            <person name="Nagy L.G."/>
            <person name="Koehler G."/>
            <person name="Ransdell A.S."/>
            <person name="Younus H."/>
            <person name="Chow J."/>
            <person name="Chiniquy J."/>
            <person name="Lipzen A."/>
            <person name="Tritt A."/>
            <person name="Sun H."/>
            <person name="Haridas S."/>
            <person name="LaButti K."/>
            <person name="Ohm R.A."/>
            <person name="Kues U."/>
            <person name="Blanchette R.A."/>
            <person name="Grigoriev I.V."/>
            <person name="Minto R.E."/>
            <person name="Hibbett D.S."/>
        </authorList>
    </citation>
    <scope>NUCLEOTIDE SEQUENCE [LARGE SCALE GENOMIC DNA]</scope>
    <source>
        <strain evidence="23 24">ATCC 64428</strain>
    </source>
</reference>
<dbReference type="FunFam" id="3.10.120.10:FF:000007">
    <property type="entry name" value="Sulfite oxidase, mitochondrial"/>
    <property type="match status" value="1"/>
</dbReference>
<feature type="binding site" evidence="19">
    <location>
        <position position="357"/>
    </location>
    <ligand>
        <name>Zn(2+)</name>
        <dbReference type="ChEBI" id="CHEBI:29105"/>
        <label>1</label>
    </ligand>
</feature>
<evidence type="ECO:0000256" key="16">
    <source>
        <dbReference type="ARBA" id="ARBA00023136"/>
    </source>
</evidence>
<dbReference type="PANTHER" id="PTHR12863:SF1">
    <property type="entry name" value="FATTY ACID 2-HYDROXYLASE"/>
    <property type="match status" value="1"/>
</dbReference>
<feature type="binding site" evidence="19">
    <location>
        <position position="338"/>
    </location>
    <ligand>
        <name>Zn(2+)</name>
        <dbReference type="ChEBI" id="CHEBI:29105"/>
        <label>1</label>
    </ligand>
</feature>
<dbReference type="AlphaFoldDB" id="A0A0D7A2K7"/>
<dbReference type="GO" id="GO:0020037">
    <property type="term" value="F:heme binding"/>
    <property type="evidence" value="ECO:0007669"/>
    <property type="project" value="InterPro"/>
</dbReference>
<keyword evidence="6 20" id="KW-0349">Heme</keyword>
<accession>A0A0D7A2K7</accession>
<keyword evidence="17 18" id="KW-0275">Fatty acid biosynthesis</keyword>
<evidence type="ECO:0000256" key="15">
    <source>
        <dbReference type="ARBA" id="ARBA00023098"/>
    </source>
</evidence>
<evidence type="ECO:0000256" key="4">
    <source>
        <dbReference type="ARBA" id="ARBA00005747"/>
    </source>
</evidence>
<evidence type="ECO:0000256" key="1">
    <source>
        <dbReference type="ARBA" id="ARBA00004477"/>
    </source>
</evidence>
<dbReference type="PANTHER" id="PTHR12863">
    <property type="entry name" value="FATTY ACID HYDROXYLASE"/>
    <property type="match status" value="1"/>
</dbReference>
<feature type="transmembrane region" description="Helical" evidence="21">
    <location>
        <begin position="211"/>
        <end position="233"/>
    </location>
</feature>
<keyword evidence="15 18" id="KW-0443">Lipid metabolism</keyword>
<dbReference type="PIRSF" id="PIRSF005149">
    <property type="entry name" value="IPC-B_HD"/>
    <property type="match status" value="1"/>
</dbReference>
<evidence type="ECO:0000259" key="22">
    <source>
        <dbReference type="PROSITE" id="PS50255"/>
    </source>
</evidence>
<comment type="pathway">
    <text evidence="2">Sphingolipid metabolism.</text>
</comment>
<dbReference type="Pfam" id="PF00173">
    <property type="entry name" value="Cyt-b5"/>
    <property type="match status" value="1"/>
</dbReference>
<keyword evidence="10 18" id="KW-0276">Fatty acid metabolism</keyword>
<keyword evidence="7 21" id="KW-0812">Transmembrane</keyword>
<keyword evidence="8 18" id="KW-0479">Metal-binding</keyword>
<feature type="binding site" evidence="19">
    <location>
        <position position="342"/>
    </location>
    <ligand>
        <name>Zn(2+)</name>
        <dbReference type="ChEBI" id="CHEBI:29105"/>
        <label>1</label>
    </ligand>
</feature>
<sequence>MSKRIRVYTEEDVAEHNNLASCWVIRDGKIYDVTAFLADHPGGDDMILNHAGRSVGDVMRDKLEHEHSDAAYDILRQYMVGKLGTSETIVDENWEATDDFHPDNTEVEKDFERNQFLDLRKPLMRQMWEANFSKAYYVRQIHQPRHLSGRSARLFGSDFLEFFTRTKWYVIPTIWLPIAGYLFLRSVFQFAGALPTFWTQPALPLSALSEVPVSTFAKVGMCFLLGNFLWTILEYILHRFLFHLDQNLPDHPMFFIMHFLLHGIHHYLPMDGYVQCCLIRRSALTTFESRLRLVMPPVLFATLQFPFTRLAYALFPVAIANGIIAGAFTFYVGYDCMHYALHHSKLPGYLADMKRYHLGHHYKNYELAFGVTSKIWDIVFNTYLPI</sequence>
<evidence type="ECO:0000256" key="13">
    <source>
        <dbReference type="ARBA" id="ARBA00023002"/>
    </source>
</evidence>
<evidence type="ECO:0000256" key="3">
    <source>
        <dbReference type="ARBA" id="ARBA00005189"/>
    </source>
</evidence>
<keyword evidence="16 18" id="KW-0472">Membrane</keyword>
<keyword evidence="9 18" id="KW-0256">Endoplasmic reticulum</keyword>
<dbReference type="Proteomes" id="UP000054144">
    <property type="component" value="Unassembled WGS sequence"/>
</dbReference>
<feature type="binding site" evidence="19">
    <location>
        <position position="361"/>
    </location>
    <ligand>
        <name>Zn(2+)</name>
        <dbReference type="ChEBI" id="CHEBI:29105"/>
        <label>1</label>
    </ligand>
</feature>
<feature type="binding site" evidence="19">
    <location>
        <position position="265"/>
    </location>
    <ligand>
        <name>Zn(2+)</name>
        <dbReference type="ChEBI" id="CHEBI:29105"/>
        <label>1</label>
    </ligand>
</feature>
<dbReference type="PROSITE" id="PS50255">
    <property type="entry name" value="CYTOCHROME_B5_2"/>
    <property type="match status" value="1"/>
</dbReference>
<evidence type="ECO:0000313" key="24">
    <source>
        <dbReference type="Proteomes" id="UP000054144"/>
    </source>
</evidence>
<evidence type="ECO:0000256" key="21">
    <source>
        <dbReference type="SAM" id="Phobius"/>
    </source>
</evidence>
<dbReference type="SUPFAM" id="SSF55856">
    <property type="entry name" value="Cytochrome b5-like heme/steroid binding domain"/>
    <property type="match status" value="1"/>
</dbReference>
<dbReference type="OrthoDB" id="2204368at2759"/>
<evidence type="ECO:0000256" key="10">
    <source>
        <dbReference type="ARBA" id="ARBA00022832"/>
    </source>
</evidence>
<keyword evidence="12 21" id="KW-1133">Transmembrane helix</keyword>
<evidence type="ECO:0000313" key="23">
    <source>
        <dbReference type="EMBL" id="KIY45038.1"/>
    </source>
</evidence>
<comment type="subcellular location">
    <subcellularLocation>
        <location evidence="1">Endoplasmic reticulum membrane</location>
        <topology evidence="1">Multi-pass membrane protein</topology>
    </subcellularLocation>
</comment>
<dbReference type="InterPro" id="IPR036400">
    <property type="entry name" value="Cyt_B5-like_heme/steroid_sf"/>
</dbReference>
<evidence type="ECO:0000256" key="9">
    <source>
        <dbReference type="ARBA" id="ARBA00022824"/>
    </source>
</evidence>
<feature type="transmembrane region" description="Helical" evidence="21">
    <location>
        <begin position="168"/>
        <end position="191"/>
    </location>
</feature>
<organism evidence="23 24">
    <name type="scientific">Fistulina hepatica ATCC 64428</name>
    <dbReference type="NCBI Taxonomy" id="1128425"/>
    <lineage>
        <taxon>Eukaryota</taxon>
        <taxon>Fungi</taxon>
        <taxon>Dikarya</taxon>
        <taxon>Basidiomycota</taxon>
        <taxon>Agaricomycotina</taxon>
        <taxon>Agaricomycetes</taxon>
        <taxon>Agaricomycetidae</taxon>
        <taxon>Agaricales</taxon>
        <taxon>Fistulinaceae</taxon>
        <taxon>Fistulina</taxon>
    </lineage>
</organism>
<dbReference type="GO" id="GO:0005789">
    <property type="term" value="C:endoplasmic reticulum membrane"/>
    <property type="evidence" value="ECO:0007669"/>
    <property type="project" value="UniProtKB-SubCell"/>
</dbReference>
<comment type="cofactor">
    <cofactor evidence="18 19">
        <name>Zn(2+)</name>
        <dbReference type="ChEBI" id="CHEBI:29105"/>
    </cofactor>
    <text evidence="18 19">Binds 2 Zn(2+) ions per subunit that likely form a catalytic dimetal center.</text>
</comment>
<evidence type="ECO:0000256" key="19">
    <source>
        <dbReference type="PIRSR" id="PIRSR005149-1"/>
    </source>
</evidence>
<evidence type="ECO:0000256" key="12">
    <source>
        <dbReference type="ARBA" id="ARBA00022989"/>
    </source>
</evidence>
<feature type="binding site" evidence="19">
    <location>
        <position position="266"/>
    </location>
    <ligand>
        <name>Zn(2+)</name>
        <dbReference type="ChEBI" id="CHEBI:29105"/>
        <label>1</label>
    </ligand>
</feature>
<comment type="function">
    <text evidence="18">Ceramide hydroxylase involved in the hydroxylation of sphingolipid-associated very long chain fatty acids. Postulated to hydroxylate the very long chain fatty acid of dihydroceramides and phytoceramides at C-2.</text>
</comment>
<evidence type="ECO:0000256" key="18">
    <source>
        <dbReference type="PIRNR" id="PIRNR005149"/>
    </source>
</evidence>
<dbReference type="InterPro" id="IPR018506">
    <property type="entry name" value="Cyt_B5_heme-BS"/>
</dbReference>
<evidence type="ECO:0000256" key="14">
    <source>
        <dbReference type="ARBA" id="ARBA00023004"/>
    </source>
</evidence>
<name>A0A0D7A2K7_9AGAR</name>
<dbReference type="InterPro" id="IPR014430">
    <property type="entry name" value="Scs7"/>
</dbReference>
<dbReference type="GO" id="GO:0006633">
    <property type="term" value="P:fatty acid biosynthetic process"/>
    <property type="evidence" value="ECO:0007669"/>
    <property type="project" value="UniProtKB-KW"/>
</dbReference>
<feature type="binding site" evidence="19">
    <location>
        <position position="243"/>
    </location>
    <ligand>
        <name>Zn(2+)</name>
        <dbReference type="ChEBI" id="CHEBI:29105"/>
        <label>1</label>
    </ligand>
</feature>
<feature type="binding site" evidence="19">
    <location>
        <position position="360"/>
    </location>
    <ligand>
        <name>Zn(2+)</name>
        <dbReference type="ChEBI" id="CHEBI:29105"/>
        <label>1</label>
    </ligand>
</feature>
<comment type="similarity">
    <text evidence="4 18">Belongs to the sterol desaturase family. SCS7 subfamily.</text>
</comment>
<keyword evidence="24" id="KW-1185">Reference proteome</keyword>
<feature type="binding site" evidence="19">
    <location>
        <position position="262"/>
    </location>
    <ligand>
        <name>Zn(2+)</name>
        <dbReference type="ChEBI" id="CHEBI:29105"/>
        <label>1</label>
    </ligand>
</feature>
<dbReference type="SMART" id="SM01117">
    <property type="entry name" value="Cyt-b5"/>
    <property type="match status" value="1"/>
</dbReference>
<dbReference type="Gene3D" id="3.10.120.10">
    <property type="entry name" value="Cytochrome b5-like heme/steroid binding domain"/>
    <property type="match status" value="1"/>
</dbReference>
<evidence type="ECO:0000256" key="20">
    <source>
        <dbReference type="PIRSR" id="PIRSR005149-50"/>
    </source>
</evidence>
<dbReference type="InterPro" id="IPR001199">
    <property type="entry name" value="Cyt_B5-like_heme/steroid-bd"/>
</dbReference>
<proteinExistence type="inferred from homology"/>
<evidence type="ECO:0000256" key="17">
    <source>
        <dbReference type="ARBA" id="ARBA00023160"/>
    </source>
</evidence>
<evidence type="ECO:0000256" key="11">
    <source>
        <dbReference type="ARBA" id="ARBA00022833"/>
    </source>
</evidence>
<comment type="cofactor">
    <cofactor evidence="20">
        <name>Fe cation</name>
        <dbReference type="ChEBI" id="CHEBI:24875"/>
    </cofactor>
</comment>
<evidence type="ECO:0000256" key="7">
    <source>
        <dbReference type="ARBA" id="ARBA00022692"/>
    </source>
</evidence>
<feature type="transmembrane region" description="Helical" evidence="21">
    <location>
        <begin position="313"/>
        <end position="334"/>
    </location>
</feature>
<protein>
    <recommendedName>
        <fullName evidence="18">Ceramide very long chain fatty acid hydroxylase</fullName>
        <ecNumber evidence="18">1.-.-.-</ecNumber>
    </recommendedName>
</protein>
<feature type="binding site" evidence="19">
    <location>
        <position position="238"/>
    </location>
    <ligand>
        <name>Zn(2+)</name>
        <dbReference type="ChEBI" id="CHEBI:29105"/>
        <label>1</label>
    </ligand>
</feature>
<dbReference type="Pfam" id="PF04116">
    <property type="entry name" value="FA_hydroxylase"/>
    <property type="match status" value="1"/>
</dbReference>
<evidence type="ECO:0000256" key="2">
    <source>
        <dbReference type="ARBA" id="ARBA00004991"/>
    </source>
</evidence>
<gene>
    <name evidence="23" type="ORF">FISHEDRAFT_76893</name>
</gene>
<dbReference type="EC" id="1.-.-.-" evidence="18"/>
<dbReference type="EMBL" id="KN882062">
    <property type="protein sequence ID" value="KIY45038.1"/>
    <property type="molecule type" value="Genomic_DNA"/>
</dbReference>
<dbReference type="PROSITE" id="PS00191">
    <property type="entry name" value="CYTOCHROME_B5_1"/>
    <property type="match status" value="1"/>
</dbReference>
<dbReference type="PRINTS" id="PR00363">
    <property type="entry name" value="CYTOCHROMEB5"/>
</dbReference>
<feature type="domain" description="Cytochrome b5 heme-binding" evidence="22">
    <location>
        <begin position="5"/>
        <end position="84"/>
    </location>
</feature>
<feature type="binding site" description="axial binding residue" evidence="20">
    <location>
        <position position="67"/>
    </location>
    <ligand>
        <name>heme</name>
        <dbReference type="ChEBI" id="CHEBI:30413"/>
    </ligand>
    <ligandPart>
        <name>Fe</name>
        <dbReference type="ChEBI" id="CHEBI:18248"/>
    </ligandPart>
</feature>
<comment type="pathway">
    <text evidence="3">Lipid metabolism.</text>
</comment>
<keyword evidence="11 19" id="KW-0862">Zinc</keyword>
<evidence type="ECO:0000256" key="6">
    <source>
        <dbReference type="ARBA" id="ARBA00022617"/>
    </source>
</evidence>
<keyword evidence="13 18" id="KW-0560">Oxidoreductase</keyword>
<evidence type="ECO:0000256" key="8">
    <source>
        <dbReference type="ARBA" id="ARBA00022723"/>
    </source>
</evidence>
<keyword evidence="14 18" id="KW-0408">Iron</keyword>
<evidence type="ECO:0000256" key="5">
    <source>
        <dbReference type="ARBA" id="ARBA00022516"/>
    </source>
</evidence>
<dbReference type="GO" id="GO:0080132">
    <property type="term" value="F:fatty acid 2-hydroxylase activity"/>
    <property type="evidence" value="ECO:0007669"/>
    <property type="project" value="InterPro"/>
</dbReference>